<dbReference type="EMBL" id="JAGFBR010000018">
    <property type="protein sequence ID" value="KAH0451087.1"/>
    <property type="molecule type" value="Genomic_DNA"/>
</dbReference>
<evidence type="ECO:0000313" key="4">
    <source>
        <dbReference type="EMBL" id="KAH0451087.1"/>
    </source>
</evidence>
<organism evidence="4 5">
    <name type="scientific">Dendrobium chrysotoxum</name>
    <name type="common">Orchid</name>
    <dbReference type="NCBI Taxonomy" id="161865"/>
    <lineage>
        <taxon>Eukaryota</taxon>
        <taxon>Viridiplantae</taxon>
        <taxon>Streptophyta</taxon>
        <taxon>Embryophyta</taxon>
        <taxon>Tracheophyta</taxon>
        <taxon>Spermatophyta</taxon>
        <taxon>Magnoliopsida</taxon>
        <taxon>Liliopsida</taxon>
        <taxon>Asparagales</taxon>
        <taxon>Orchidaceae</taxon>
        <taxon>Epidendroideae</taxon>
        <taxon>Malaxideae</taxon>
        <taxon>Dendrobiinae</taxon>
        <taxon>Dendrobium</taxon>
    </lineage>
</organism>
<accession>A0AAV7G5Q6</accession>
<dbReference type="PANTHER" id="PTHR47939">
    <property type="entry name" value="MEMBRANE-ASSOCIATED SALT-INDUCIBLE PROTEIN-LIKE"/>
    <property type="match status" value="1"/>
</dbReference>
<feature type="repeat" description="PPR" evidence="3">
    <location>
        <begin position="956"/>
        <end position="990"/>
    </location>
</feature>
<feature type="repeat" description="PPR" evidence="3">
    <location>
        <begin position="1131"/>
        <end position="1165"/>
    </location>
</feature>
<dbReference type="Proteomes" id="UP000775213">
    <property type="component" value="Unassembled WGS sequence"/>
</dbReference>
<evidence type="ECO:0000256" key="3">
    <source>
        <dbReference type="PROSITE-ProRule" id="PRU00708"/>
    </source>
</evidence>
<dbReference type="Pfam" id="PF13041">
    <property type="entry name" value="PPR_2"/>
    <property type="match status" value="3"/>
</dbReference>
<dbReference type="PROSITE" id="PS51375">
    <property type="entry name" value="PPR"/>
    <property type="match status" value="8"/>
</dbReference>
<feature type="repeat" description="PPR" evidence="3">
    <location>
        <begin position="991"/>
        <end position="1025"/>
    </location>
</feature>
<comment type="caution">
    <text evidence="4">The sequence shown here is derived from an EMBL/GenBank/DDBJ whole genome shotgun (WGS) entry which is preliminary data.</text>
</comment>
<dbReference type="InterPro" id="IPR011990">
    <property type="entry name" value="TPR-like_helical_dom_sf"/>
</dbReference>
<feature type="repeat" description="PPR" evidence="3">
    <location>
        <begin position="1166"/>
        <end position="1200"/>
    </location>
</feature>
<reference evidence="4 5" key="1">
    <citation type="journal article" date="2021" name="Hortic Res">
        <title>Chromosome-scale assembly of the Dendrobium chrysotoxum genome enhances the understanding of orchid evolution.</title>
        <authorList>
            <person name="Zhang Y."/>
            <person name="Zhang G.Q."/>
            <person name="Zhang D."/>
            <person name="Liu X.D."/>
            <person name="Xu X.Y."/>
            <person name="Sun W.H."/>
            <person name="Yu X."/>
            <person name="Zhu X."/>
            <person name="Wang Z.W."/>
            <person name="Zhao X."/>
            <person name="Zhong W.Y."/>
            <person name="Chen H."/>
            <person name="Yin W.L."/>
            <person name="Huang T."/>
            <person name="Niu S.C."/>
            <person name="Liu Z.J."/>
        </authorList>
    </citation>
    <scope>NUCLEOTIDE SEQUENCE [LARGE SCALE GENOMIC DNA]</scope>
    <source>
        <strain evidence="4">Lindl</strain>
    </source>
</reference>
<dbReference type="InterPro" id="IPR002885">
    <property type="entry name" value="PPR_rpt"/>
</dbReference>
<sequence length="1247" mass="141079">MSKKLFPLSYPSLETSAASLGPKFGCLGAVLGLLLVSSSPILRPLVSLNTFSASGIATCKLHLFLNRRPFSTTQANFLPVRGFGIGRAVISRCSLVSKNKADAWLDNYSSLPEILKKYGNLCPEIIRRFWRVSTLSPGDFLELSMSFEAGKDSIFMVEFLWTLFNWAPRQSRNFHHLPRSYEIMVSMLIRSQMFSDAESLVLSSNPSGIFSNTSEIFSNIIQGYAENFLLQNAVALYNKAMNQGLELSCSCYQALLNLLVEEDNSELAIRVYMDMMESEFGLWAEGRLLNYVVGSLCKDGKTFEAVKILRQARTAGFKANPGTLDAVVLGYCCKKDYEDVLNFMKEWAHIPSSSVVNKVISSICRKLGSDYAWFFTQELKALGVQLDHITFGILIVRSCKERKLRDAFIYLSESFSHRIKLNVYTYNAIIGGVLKEGMCKAAKDIFEEMVEREILLDLSTLKILLAGYCKYRKFLEIKNLLTEVENSGVISLAQGEEDHLSKAFKILGIDYLGLKVKRDNDARVPKAEYFDILGNGLYLETDNCEFEKILDKILDDAMSPDFDSILYEECQQGNVEKALRVKNEVVQWGHDLFPETCSQFLKVMCKSSSHLKEAISFLDEEPELWDRLDGDALNLVVQSLSKNSMTVSARSVLDRMLKRELPVDNASYNAVILGFYNEKNLQRLREYLELLEGINYLPCSNDINILVSCLCNSGMVEDMFMLFDSVTEKYHNLVPSFVTAILKEFSSRGISIIGTVFLEEVFKRTEVLSQSFLLNLTKTICQKSYQFLLHFLISSGRIEETLFLKQHALSRMGGHANFVYGVMLNEFCMKGKLREATSQLQEMLANRMFPDDKILNAFVHGFCRQNSLKKALEILAIMLRTHANLSISSYRCLVRGLCVHTLLDGALNLQKLFQVENGSNSLIFQNILIFSLFQTKNYSLVDALLDNLRDKHLLWDTNTCNFLVYGYYKFGIVSKAVEVFYDMIGHGMRPNNRSFRTIICHFCRHGELNKALELSNMMVNNGWKIGSCIQNSLAMILISSGQLSEALILLDHIEEQELIPERVYYDLLIKGLSAEGKVKKAAHLLNLMLKKGSLPSQTSYISVIHGFCIHKAYDEALDFYEEMFHRGLVPSEAFSDTLIRYLTECGRTDDARRILGLMLQFGLVPACSMYNSVIRGYYAENNMEKASELLLEMQKAGYSPNFETHWSLISNLSGATVKENYKGFLSSLLSGDGLPVKNRKQRGVSAI</sequence>
<evidence type="ECO:0000256" key="1">
    <source>
        <dbReference type="ARBA" id="ARBA00007626"/>
    </source>
</evidence>
<comment type="similarity">
    <text evidence="1">Belongs to the PPR family. P subfamily.</text>
</comment>
<keyword evidence="2" id="KW-0677">Repeat</keyword>
<dbReference type="Gene3D" id="1.25.40.10">
    <property type="entry name" value="Tetratricopeptide repeat domain"/>
    <property type="match status" value="6"/>
</dbReference>
<name>A0AAV7G5Q6_DENCH</name>
<evidence type="ECO:0000256" key="2">
    <source>
        <dbReference type="ARBA" id="ARBA00022737"/>
    </source>
</evidence>
<dbReference type="PANTHER" id="PTHR47939:SF6">
    <property type="entry name" value="OS03G0168400 PROTEIN"/>
    <property type="match status" value="1"/>
</dbReference>
<dbReference type="InterPro" id="IPR050667">
    <property type="entry name" value="PPR-containing_protein"/>
</dbReference>
<dbReference type="Pfam" id="PF01535">
    <property type="entry name" value="PPR"/>
    <property type="match status" value="4"/>
</dbReference>
<feature type="repeat" description="PPR" evidence="3">
    <location>
        <begin position="816"/>
        <end position="850"/>
    </location>
</feature>
<feature type="repeat" description="PPR" evidence="3">
    <location>
        <begin position="422"/>
        <end position="456"/>
    </location>
</feature>
<evidence type="ECO:0000313" key="5">
    <source>
        <dbReference type="Proteomes" id="UP000775213"/>
    </source>
</evidence>
<gene>
    <name evidence="4" type="ORF">IEQ34_021779</name>
</gene>
<protein>
    <recommendedName>
        <fullName evidence="6">Pentatricopeptide repeat-containing protein</fullName>
    </recommendedName>
</protein>
<feature type="repeat" description="PPR" evidence="3">
    <location>
        <begin position="1061"/>
        <end position="1095"/>
    </location>
</feature>
<dbReference type="SUPFAM" id="SSF81901">
    <property type="entry name" value="HCP-like"/>
    <property type="match status" value="1"/>
</dbReference>
<evidence type="ECO:0008006" key="6">
    <source>
        <dbReference type="Google" id="ProtNLM"/>
    </source>
</evidence>
<dbReference type="Pfam" id="PF12854">
    <property type="entry name" value="PPR_1"/>
    <property type="match status" value="1"/>
</dbReference>
<proteinExistence type="inferred from homology"/>
<feature type="repeat" description="PPR" evidence="3">
    <location>
        <begin position="1096"/>
        <end position="1130"/>
    </location>
</feature>
<keyword evidence="5" id="KW-1185">Reference proteome</keyword>
<dbReference type="AlphaFoldDB" id="A0AAV7G5Q6"/>
<dbReference type="NCBIfam" id="TIGR00756">
    <property type="entry name" value="PPR"/>
    <property type="match status" value="7"/>
</dbReference>